<dbReference type="EMBL" id="JATN01000321">
    <property type="protein sequence ID" value="EUC59874.1"/>
    <property type="molecule type" value="Genomic_DNA"/>
</dbReference>
<evidence type="ECO:0000313" key="2">
    <source>
        <dbReference type="EMBL" id="EUC59874.1"/>
    </source>
</evidence>
<evidence type="ECO:0000313" key="3">
    <source>
        <dbReference type="Proteomes" id="UP000030108"/>
    </source>
</evidence>
<sequence>MENTRMETDEDAGTTSLDERELVNMRSLHQSMHKPGQDWADMTNRLPSPTFGDEEEGNKTMVLDAQTVWATEKEKQKDAGHPSTFPAPSFAPTFPKDLNGSTKAYEWFQAFDTLERESIIIGTTYGYENVMITFINHIEKVVQYGFALYLHKTLGIGEGKVDELAEKWSVRVYPTNTTKSGNVWTGQLLYIIIRDAKTEECTPETVAIANAFEKSKKLRVIFARETPYLFRRAKPLLDMPTNDLQININNVPGPKDTIKKVQETIEKWLKTMKAETSIVQACKRYKSNSSRWTIIVHFSNPEEIKEVEHGLRPNNKHFRKLQEFFGPGGTALHVKTDISFPPKCLGCKAIAHRFDECTFKSLKTQWEKRNPNQETREESEEDD</sequence>
<protein>
    <submittedName>
        <fullName evidence="2">Uncharacterized protein</fullName>
    </submittedName>
</protein>
<accession>A0A0A1UL50</accession>
<reference evidence="3" key="1">
    <citation type="journal article" date="2014" name="Genome Announc.">
        <title>Draft genome sequence of the plant-pathogenic soil fungus Rhizoctonia solani anastomosis group 3 strain Rhs1AP.</title>
        <authorList>
            <person name="Cubeta M.A."/>
            <person name="Thomas E."/>
            <person name="Dean R.A."/>
            <person name="Jabaji S."/>
            <person name="Neate S.M."/>
            <person name="Tavantzis S."/>
            <person name="Toda T."/>
            <person name="Vilgalys R."/>
            <person name="Bharathan N."/>
            <person name="Fedorova-Abrams N."/>
            <person name="Pakala S.B."/>
            <person name="Pakala S.M."/>
            <person name="Zafar N."/>
            <person name="Joardar V."/>
            <person name="Losada L."/>
            <person name="Nierman W.C."/>
        </authorList>
    </citation>
    <scope>NUCLEOTIDE SEQUENCE [LARGE SCALE GENOMIC DNA]</scope>
    <source>
        <strain evidence="3">AG-3</strain>
    </source>
</reference>
<dbReference type="AlphaFoldDB" id="A0A0A1UL50"/>
<evidence type="ECO:0000256" key="1">
    <source>
        <dbReference type="SAM" id="MobiDB-lite"/>
    </source>
</evidence>
<name>A0A0A1UL50_9AGAM</name>
<organism evidence="2 3">
    <name type="scientific">Rhizoctonia solani AG-3 Rhs1AP</name>
    <dbReference type="NCBI Taxonomy" id="1086054"/>
    <lineage>
        <taxon>Eukaryota</taxon>
        <taxon>Fungi</taxon>
        <taxon>Dikarya</taxon>
        <taxon>Basidiomycota</taxon>
        <taxon>Agaricomycotina</taxon>
        <taxon>Agaricomycetes</taxon>
        <taxon>Cantharellales</taxon>
        <taxon>Ceratobasidiaceae</taxon>
        <taxon>Rhizoctonia</taxon>
    </lineage>
</organism>
<feature type="non-terminal residue" evidence="2">
    <location>
        <position position="383"/>
    </location>
</feature>
<feature type="region of interest" description="Disordered" evidence="1">
    <location>
        <begin position="1"/>
        <end position="59"/>
    </location>
</feature>
<proteinExistence type="predicted"/>
<dbReference type="Proteomes" id="UP000030108">
    <property type="component" value="Unassembled WGS sequence"/>
</dbReference>
<comment type="caution">
    <text evidence="2">The sequence shown here is derived from an EMBL/GenBank/DDBJ whole genome shotgun (WGS) entry which is preliminary data.</text>
</comment>
<gene>
    <name evidence="2" type="ORF">RSOL_328120</name>
</gene>